<protein>
    <submittedName>
        <fullName evidence="8">Cytochrome c oxidase subunit 4B</fullName>
    </submittedName>
</protein>
<evidence type="ECO:0000256" key="2">
    <source>
        <dbReference type="ARBA" id="ARBA00008079"/>
    </source>
</evidence>
<dbReference type="GO" id="GO:0015990">
    <property type="term" value="P:electron transport coupled proton transport"/>
    <property type="evidence" value="ECO:0007669"/>
    <property type="project" value="TreeGrafter"/>
</dbReference>
<evidence type="ECO:0000256" key="7">
    <source>
        <dbReference type="SAM" id="Phobius"/>
    </source>
</evidence>
<evidence type="ECO:0000256" key="3">
    <source>
        <dbReference type="ARBA" id="ARBA00022475"/>
    </source>
</evidence>
<comment type="subcellular location">
    <subcellularLocation>
        <location evidence="1">Cell membrane</location>
        <topology evidence="1">Multi-pass membrane protein</topology>
    </subcellularLocation>
</comment>
<gene>
    <name evidence="8" type="primary">ctaF</name>
    <name evidence="8" type="ORF">GCM10011391_19800</name>
</gene>
<dbReference type="PANTHER" id="PTHR36835">
    <property type="entry name" value="CYTOCHROME BO(3) UBIQUINOL OXIDASE SUBUNIT 4"/>
    <property type="match status" value="1"/>
</dbReference>
<evidence type="ECO:0000313" key="8">
    <source>
        <dbReference type="EMBL" id="GGE41093.1"/>
    </source>
</evidence>
<keyword evidence="4 7" id="KW-0812">Transmembrane</keyword>
<keyword evidence="3" id="KW-1003">Cell membrane</keyword>
<dbReference type="AlphaFoldDB" id="A0A8J2VUP3"/>
<evidence type="ECO:0000256" key="5">
    <source>
        <dbReference type="ARBA" id="ARBA00022989"/>
    </source>
</evidence>
<evidence type="ECO:0000313" key="9">
    <source>
        <dbReference type="Proteomes" id="UP000628775"/>
    </source>
</evidence>
<dbReference type="GO" id="GO:0019646">
    <property type="term" value="P:aerobic electron transport chain"/>
    <property type="evidence" value="ECO:0007669"/>
    <property type="project" value="TreeGrafter"/>
</dbReference>
<dbReference type="GO" id="GO:0005886">
    <property type="term" value="C:plasma membrane"/>
    <property type="evidence" value="ECO:0007669"/>
    <property type="project" value="UniProtKB-SubCell"/>
</dbReference>
<dbReference type="PANTHER" id="PTHR36835:SF1">
    <property type="entry name" value="CYTOCHROME BO(3) UBIQUINOL OXIDASE SUBUNIT 4"/>
    <property type="match status" value="1"/>
</dbReference>
<dbReference type="InterPro" id="IPR050968">
    <property type="entry name" value="Cytochrome_c_oxidase_bac_sub4"/>
</dbReference>
<dbReference type="Pfam" id="PF03626">
    <property type="entry name" value="COX4_pro"/>
    <property type="match status" value="1"/>
</dbReference>
<reference evidence="8" key="2">
    <citation type="submission" date="2020-09" db="EMBL/GenBank/DDBJ databases">
        <authorList>
            <person name="Sun Q."/>
            <person name="Zhou Y."/>
        </authorList>
    </citation>
    <scope>NUCLEOTIDE SEQUENCE</scope>
    <source>
        <strain evidence="8">CGMCC 1.15371</strain>
    </source>
</reference>
<accession>A0A8J2VUP3</accession>
<comment type="caution">
    <text evidence="8">The sequence shown here is derived from an EMBL/GenBank/DDBJ whole genome shotgun (WGS) entry which is preliminary data.</text>
</comment>
<keyword evidence="6 7" id="KW-0472">Membrane</keyword>
<evidence type="ECO:0000256" key="6">
    <source>
        <dbReference type="ARBA" id="ARBA00023136"/>
    </source>
</evidence>
<evidence type="ECO:0000256" key="1">
    <source>
        <dbReference type="ARBA" id="ARBA00004651"/>
    </source>
</evidence>
<sequence length="108" mass="12529">MALNQSDINSYLEKQKKRQELIHYFVSFVLMILFTVLAFVAVMLRDSINDYLIAVFIVTMAVVQVVFQLYYFMHMKEQDHGFPTLFLYSGAAVAFLTVISFVSIVWIS</sequence>
<dbReference type="EMBL" id="BMIR01000008">
    <property type="protein sequence ID" value="GGE41093.1"/>
    <property type="molecule type" value="Genomic_DNA"/>
</dbReference>
<dbReference type="Proteomes" id="UP000628775">
    <property type="component" value="Unassembled WGS sequence"/>
</dbReference>
<dbReference type="InterPro" id="IPR005171">
    <property type="entry name" value="Cyt_c_oxidase_su4_prok"/>
</dbReference>
<organism evidence="8 9">
    <name type="scientific">Pullulanibacillus camelliae</name>
    <dbReference type="NCBI Taxonomy" id="1707096"/>
    <lineage>
        <taxon>Bacteria</taxon>
        <taxon>Bacillati</taxon>
        <taxon>Bacillota</taxon>
        <taxon>Bacilli</taxon>
        <taxon>Bacillales</taxon>
        <taxon>Sporolactobacillaceae</taxon>
        <taxon>Pullulanibacillus</taxon>
    </lineage>
</organism>
<feature type="transmembrane region" description="Helical" evidence="7">
    <location>
        <begin position="21"/>
        <end position="45"/>
    </location>
</feature>
<name>A0A8J2VUP3_9BACL</name>
<proteinExistence type="inferred from homology"/>
<feature type="transmembrane region" description="Helical" evidence="7">
    <location>
        <begin position="85"/>
        <end position="107"/>
    </location>
</feature>
<dbReference type="GO" id="GO:0015078">
    <property type="term" value="F:proton transmembrane transporter activity"/>
    <property type="evidence" value="ECO:0007669"/>
    <property type="project" value="TreeGrafter"/>
</dbReference>
<dbReference type="GO" id="GO:0009486">
    <property type="term" value="F:cytochrome bo3 ubiquinol oxidase activity"/>
    <property type="evidence" value="ECO:0007669"/>
    <property type="project" value="TreeGrafter"/>
</dbReference>
<evidence type="ECO:0000256" key="4">
    <source>
        <dbReference type="ARBA" id="ARBA00022692"/>
    </source>
</evidence>
<keyword evidence="9" id="KW-1185">Reference proteome</keyword>
<comment type="similarity">
    <text evidence="2">Belongs to the cytochrome c oxidase bacterial subunit 4 family.</text>
</comment>
<keyword evidence="5 7" id="KW-1133">Transmembrane helix</keyword>
<dbReference type="RefSeq" id="WP_188692933.1">
    <property type="nucleotide sequence ID" value="NZ_BMIR01000008.1"/>
</dbReference>
<dbReference type="GO" id="GO:0009319">
    <property type="term" value="C:cytochrome o ubiquinol oxidase complex"/>
    <property type="evidence" value="ECO:0007669"/>
    <property type="project" value="TreeGrafter"/>
</dbReference>
<feature type="transmembrane region" description="Helical" evidence="7">
    <location>
        <begin position="51"/>
        <end position="73"/>
    </location>
</feature>
<reference evidence="8" key="1">
    <citation type="journal article" date="2014" name="Int. J. Syst. Evol. Microbiol.">
        <title>Complete genome sequence of Corynebacterium casei LMG S-19264T (=DSM 44701T), isolated from a smear-ripened cheese.</title>
        <authorList>
            <consortium name="US DOE Joint Genome Institute (JGI-PGF)"/>
            <person name="Walter F."/>
            <person name="Albersmeier A."/>
            <person name="Kalinowski J."/>
            <person name="Ruckert C."/>
        </authorList>
    </citation>
    <scope>NUCLEOTIDE SEQUENCE</scope>
    <source>
        <strain evidence="8">CGMCC 1.15371</strain>
    </source>
</reference>